<evidence type="ECO:0000313" key="4">
    <source>
        <dbReference type="Proteomes" id="UP001139461"/>
    </source>
</evidence>
<evidence type="ECO:0000256" key="1">
    <source>
        <dbReference type="PROSITE-ProRule" id="PRU00169"/>
    </source>
</evidence>
<dbReference type="AlphaFoldDB" id="A0A9X1R046"/>
<keyword evidence="4" id="KW-1185">Reference proteome</keyword>
<dbReference type="Gene3D" id="3.40.50.2300">
    <property type="match status" value="1"/>
</dbReference>
<dbReference type="InterPro" id="IPR011006">
    <property type="entry name" value="CheY-like_superfamily"/>
</dbReference>
<protein>
    <submittedName>
        <fullName evidence="3">Response regulator</fullName>
    </submittedName>
</protein>
<dbReference type="EMBL" id="JAIRBA010000025">
    <property type="protein sequence ID" value="MCG2419744.1"/>
    <property type="molecule type" value="Genomic_DNA"/>
</dbReference>
<accession>A0A9X1R046</accession>
<keyword evidence="1" id="KW-0597">Phosphoprotein</keyword>
<evidence type="ECO:0000313" key="3">
    <source>
        <dbReference type="EMBL" id="MCG2419744.1"/>
    </source>
</evidence>
<reference evidence="3" key="1">
    <citation type="submission" date="2021-09" db="EMBL/GenBank/DDBJ databases">
        <title>Genome of Aequorivita sp. strain F47161.</title>
        <authorList>
            <person name="Wang Y."/>
        </authorList>
    </citation>
    <scope>NUCLEOTIDE SEQUENCE</scope>
    <source>
        <strain evidence="3">F47161</strain>
    </source>
</reference>
<evidence type="ECO:0000259" key="2">
    <source>
        <dbReference type="PROSITE" id="PS50110"/>
    </source>
</evidence>
<dbReference type="RefSeq" id="WP_237603529.1">
    <property type="nucleotide sequence ID" value="NZ_JAIRBA010000025.1"/>
</dbReference>
<dbReference type="SUPFAM" id="SSF52172">
    <property type="entry name" value="CheY-like"/>
    <property type="match status" value="1"/>
</dbReference>
<name>A0A9X1R046_9FLAO</name>
<feature type="modified residue" description="4-aspartylphosphate" evidence="1">
    <location>
        <position position="67"/>
    </location>
</feature>
<dbReference type="SMART" id="SM00448">
    <property type="entry name" value="REC"/>
    <property type="match status" value="1"/>
</dbReference>
<dbReference type="Proteomes" id="UP001139461">
    <property type="component" value="Unassembled WGS sequence"/>
</dbReference>
<proteinExistence type="predicted"/>
<dbReference type="InterPro" id="IPR001789">
    <property type="entry name" value="Sig_transdc_resp-reg_receiver"/>
</dbReference>
<dbReference type="Pfam" id="PF00072">
    <property type="entry name" value="Response_reg"/>
    <property type="match status" value="1"/>
</dbReference>
<dbReference type="PANTHER" id="PTHR45566:SF1">
    <property type="entry name" value="HTH-TYPE TRANSCRIPTIONAL REGULATOR YHJB-RELATED"/>
    <property type="match status" value="1"/>
</dbReference>
<dbReference type="PROSITE" id="PS50110">
    <property type="entry name" value="RESPONSE_REGULATORY"/>
    <property type="match status" value="1"/>
</dbReference>
<dbReference type="PANTHER" id="PTHR45566">
    <property type="entry name" value="HTH-TYPE TRANSCRIPTIONAL REGULATOR YHJB-RELATED"/>
    <property type="match status" value="1"/>
</dbReference>
<gene>
    <name evidence="3" type="ORF">K8089_11985</name>
</gene>
<comment type="caution">
    <text evidence="3">The sequence shown here is derived from an EMBL/GenBank/DDBJ whole genome shotgun (WGS) entry which is preliminary data.</text>
</comment>
<dbReference type="InterPro" id="IPR051015">
    <property type="entry name" value="EvgA-like"/>
</dbReference>
<organism evidence="3 4">
    <name type="scientific">Aequorivita vitellina</name>
    <dbReference type="NCBI Taxonomy" id="2874475"/>
    <lineage>
        <taxon>Bacteria</taxon>
        <taxon>Pseudomonadati</taxon>
        <taxon>Bacteroidota</taxon>
        <taxon>Flavobacteriia</taxon>
        <taxon>Flavobacteriales</taxon>
        <taxon>Flavobacteriaceae</taxon>
        <taxon>Aequorivita</taxon>
    </lineage>
</organism>
<sequence>METKSINVFMVDDHAMILKSYADELKKFENHSGIYRFQIERAYSLLQAIDVLKFTFEKREMHLVLLDIGLPNCEVPGYKSGLELGIAIRENYPKTKIIVITSYNSYPLIQRLFDLIKPEGLLLKGELNPEGLRAAVQDVLEGVPHFTKTVRKFLTQAPVKPNILDHYDMLILYYLSEGVLTKDLVNHLPLSLRSIERRKNNLKDILKLDYKSSDVMLLNRAKEEGFL</sequence>
<feature type="domain" description="Response regulatory" evidence="2">
    <location>
        <begin position="7"/>
        <end position="139"/>
    </location>
</feature>
<dbReference type="GO" id="GO:0000160">
    <property type="term" value="P:phosphorelay signal transduction system"/>
    <property type="evidence" value="ECO:0007669"/>
    <property type="project" value="InterPro"/>
</dbReference>